<name>A0ABX1W687_9SPHI</name>
<organism evidence="2 3">
    <name type="scientific">Mucilaginibacter humi</name>
    <dbReference type="NCBI Taxonomy" id="2732510"/>
    <lineage>
        <taxon>Bacteria</taxon>
        <taxon>Pseudomonadati</taxon>
        <taxon>Bacteroidota</taxon>
        <taxon>Sphingobacteriia</taxon>
        <taxon>Sphingobacteriales</taxon>
        <taxon>Sphingobacteriaceae</taxon>
        <taxon>Mucilaginibacter</taxon>
    </lineage>
</organism>
<sequence length="117" mass="13276">MPPENWEIWLDTQLSPIIAKWMAEYLGSVVKSSYSLQLNNLSDTAIYNMAKAHGNVILISKDADFDELVNRLGSPPKLIVIKKGNCDNREMWEFIKPNITKAIRILTTSNVDIVELD</sequence>
<dbReference type="EMBL" id="JABFCR010000031">
    <property type="protein sequence ID" value="NNU34096.1"/>
    <property type="molecule type" value="Genomic_DNA"/>
</dbReference>
<feature type="domain" description="DUF5615" evidence="1">
    <location>
        <begin position="8"/>
        <end position="116"/>
    </location>
</feature>
<dbReference type="RefSeq" id="WP_175269781.1">
    <property type="nucleotide sequence ID" value="NZ_JABFCR010000031.1"/>
</dbReference>
<proteinExistence type="predicted"/>
<keyword evidence="3" id="KW-1185">Reference proteome</keyword>
<reference evidence="2 3" key="1">
    <citation type="submission" date="2020-05" db="EMBL/GenBank/DDBJ databases">
        <authorList>
            <person name="Khan S.A."/>
            <person name="Jeon C.O."/>
            <person name="Chun B.H."/>
        </authorList>
    </citation>
    <scope>NUCLEOTIDE SEQUENCE [LARGE SCALE GENOMIC DNA]</scope>
    <source>
        <strain evidence="2 3">S1162</strain>
    </source>
</reference>
<evidence type="ECO:0000259" key="1">
    <source>
        <dbReference type="Pfam" id="PF18480"/>
    </source>
</evidence>
<protein>
    <submittedName>
        <fullName evidence="2">DUF5615 family PIN-like protein</fullName>
    </submittedName>
</protein>
<accession>A0ABX1W687</accession>
<dbReference type="Pfam" id="PF18480">
    <property type="entry name" value="DUF5615"/>
    <property type="match status" value="1"/>
</dbReference>
<evidence type="ECO:0000313" key="3">
    <source>
        <dbReference type="Proteomes" id="UP000566071"/>
    </source>
</evidence>
<dbReference type="Proteomes" id="UP000566071">
    <property type="component" value="Unassembled WGS sequence"/>
</dbReference>
<gene>
    <name evidence="2" type="ORF">HK413_07975</name>
</gene>
<dbReference type="InterPro" id="IPR041049">
    <property type="entry name" value="DUF5615"/>
</dbReference>
<comment type="caution">
    <text evidence="2">The sequence shown here is derived from an EMBL/GenBank/DDBJ whole genome shotgun (WGS) entry which is preliminary data.</text>
</comment>
<evidence type="ECO:0000313" key="2">
    <source>
        <dbReference type="EMBL" id="NNU34096.1"/>
    </source>
</evidence>